<evidence type="ECO:0000313" key="3">
    <source>
        <dbReference type="Proteomes" id="UP000245956"/>
    </source>
</evidence>
<reference evidence="2 3" key="1">
    <citation type="journal article" date="2016" name="Front. Microbiol.">
        <title>Genome and transcriptome sequences reveal the specific parasitism of the nematophagous Purpureocillium lilacinum 36-1.</title>
        <authorList>
            <person name="Xie J."/>
            <person name="Li S."/>
            <person name="Mo C."/>
            <person name="Xiao X."/>
            <person name="Peng D."/>
            <person name="Wang G."/>
            <person name="Xiao Y."/>
        </authorList>
    </citation>
    <scope>NUCLEOTIDE SEQUENCE [LARGE SCALE GENOMIC DNA]</scope>
    <source>
        <strain evidence="2 3">36-1</strain>
    </source>
</reference>
<evidence type="ECO:0000313" key="2">
    <source>
        <dbReference type="EMBL" id="PWI67619.1"/>
    </source>
</evidence>
<comment type="caution">
    <text evidence="2">The sequence shown here is derived from an EMBL/GenBank/DDBJ whole genome shotgun (WGS) entry which is preliminary data.</text>
</comment>
<sequence length="128" mass="14459">MGSTPQRVPTQPLQDIAANASQRRAAAAPLLEAGLQHHELLQQRHRLRQRHHRLRLPRPRKTRLSRPRSCDRSHAQSPPGTVKGPDPRTSERKNMPPMSRHCKETPEMRFPTSAAAGADEVRGGRHSR</sequence>
<proteinExistence type="predicted"/>
<gene>
    <name evidence="2" type="ORF">PCL_02973</name>
</gene>
<feature type="region of interest" description="Disordered" evidence="1">
    <location>
        <begin position="1"/>
        <end position="25"/>
    </location>
</feature>
<feature type="region of interest" description="Disordered" evidence="1">
    <location>
        <begin position="45"/>
        <end position="128"/>
    </location>
</feature>
<dbReference type="Proteomes" id="UP000245956">
    <property type="component" value="Unassembled WGS sequence"/>
</dbReference>
<protein>
    <submittedName>
        <fullName evidence="2">Uncharacterized protein</fullName>
    </submittedName>
</protein>
<name>A0A2U3DZD4_PURLI</name>
<feature type="compositionally biased region" description="Basic residues" evidence="1">
    <location>
        <begin position="45"/>
        <end position="66"/>
    </location>
</feature>
<accession>A0A2U3DZD4</accession>
<feature type="compositionally biased region" description="Basic and acidic residues" evidence="1">
    <location>
        <begin position="119"/>
        <end position="128"/>
    </location>
</feature>
<feature type="compositionally biased region" description="Basic and acidic residues" evidence="1">
    <location>
        <begin position="85"/>
        <end position="94"/>
    </location>
</feature>
<feature type="compositionally biased region" description="Polar residues" evidence="1">
    <location>
        <begin position="1"/>
        <end position="13"/>
    </location>
</feature>
<dbReference type="AlphaFoldDB" id="A0A2U3DZD4"/>
<dbReference type="EMBL" id="LCWV01000018">
    <property type="protein sequence ID" value="PWI67619.1"/>
    <property type="molecule type" value="Genomic_DNA"/>
</dbReference>
<evidence type="ECO:0000256" key="1">
    <source>
        <dbReference type="SAM" id="MobiDB-lite"/>
    </source>
</evidence>
<organism evidence="2 3">
    <name type="scientific">Purpureocillium lilacinum</name>
    <name type="common">Paecilomyces lilacinus</name>
    <dbReference type="NCBI Taxonomy" id="33203"/>
    <lineage>
        <taxon>Eukaryota</taxon>
        <taxon>Fungi</taxon>
        <taxon>Dikarya</taxon>
        <taxon>Ascomycota</taxon>
        <taxon>Pezizomycotina</taxon>
        <taxon>Sordariomycetes</taxon>
        <taxon>Hypocreomycetidae</taxon>
        <taxon>Hypocreales</taxon>
        <taxon>Ophiocordycipitaceae</taxon>
        <taxon>Purpureocillium</taxon>
    </lineage>
</organism>